<dbReference type="GO" id="GO:0006307">
    <property type="term" value="P:DNA alkylation repair"/>
    <property type="evidence" value="ECO:0007669"/>
    <property type="project" value="TreeGrafter"/>
</dbReference>
<dbReference type="STRING" id="255247.ABE41_004245"/>
<protein>
    <recommendedName>
        <fullName evidence="3">DNA-3-methyladenine glycosylase II</fullName>
        <ecNumber evidence="3">3.2.2.21</ecNumber>
    </recommendedName>
</protein>
<evidence type="ECO:0000259" key="6">
    <source>
        <dbReference type="SMART" id="SM00478"/>
    </source>
</evidence>
<dbReference type="Gene3D" id="1.10.340.30">
    <property type="entry name" value="Hypothetical protein, domain 2"/>
    <property type="match status" value="1"/>
</dbReference>
<keyword evidence="8" id="KW-1185">Reference proteome</keyword>
<evidence type="ECO:0000256" key="1">
    <source>
        <dbReference type="ARBA" id="ARBA00000086"/>
    </source>
</evidence>
<dbReference type="KEGG" id="far:ABE41_004245"/>
<dbReference type="Proteomes" id="UP000077412">
    <property type="component" value="Chromosome"/>
</dbReference>
<dbReference type="SMART" id="SM00478">
    <property type="entry name" value="ENDO3c"/>
    <property type="match status" value="1"/>
</dbReference>
<dbReference type="GO" id="GO:0008725">
    <property type="term" value="F:DNA-3-methyladenine glycosylase activity"/>
    <property type="evidence" value="ECO:0007669"/>
    <property type="project" value="TreeGrafter"/>
</dbReference>
<evidence type="ECO:0000256" key="4">
    <source>
        <dbReference type="ARBA" id="ARBA00022763"/>
    </source>
</evidence>
<dbReference type="PANTHER" id="PTHR43003:SF5">
    <property type="entry name" value="DNA-3-METHYLADENINE GLYCOSYLASE"/>
    <property type="match status" value="1"/>
</dbReference>
<accession>A0A1B1Z1A8</accession>
<dbReference type="RefSeq" id="WP_066286832.1">
    <property type="nucleotide sequence ID" value="NZ_CP016761.1"/>
</dbReference>
<dbReference type="InterPro" id="IPR051912">
    <property type="entry name" value="Alkylbase_DNA_Glycosylase/TA"/>
</dbReference>
<keyword evidence="5" id="KW-0234">DNA repair</keyword>
<comment type="catalytic activity">
    <reaction evidence="1">
        <text>Hydrolysis of alkylated DNA, releasing 3-methyladenine, 3-methylguanine, 7-methylguanine and 7-methyladenine.</text>
        <dbReference type="EC" id="3.2.2.21"/>
    </reaction>
</comment>
<feature type="domain" description="HhH-GPD" evidence="6">
    <location>
        <begin position="134"/>
        <end position="297"/>
    </location>
</feature>
<evidence type="ECO:0000256" key="3">
    <source>
        <dbReference type="ARBA" id="ARBA00012000"/>
    </source>
</evidence>
<dbReference type="GO" id="GO:0032131">
    <property type="term" value="F:alkylated DNA binding"/>
    <property type="evidence" value="ECO:0007669"/>
    <property type="project" value="TreeGrafter"/>
</dbReference>
<evidence type="ECO:0000256" key="5">
    <source>
        <dbReference type="ARBA" id="ARBA00023204"/>
    </source>
</evidence>
<dbReference type="GO" id="GO:0043916">
    <property type="term" value="F:DNA-7-methylguanine glycosylase activity"/>
    <property type="evidence" value="ECO:0007669"/>
    <property type="project" value="TreeGrafter"/>
</dbReference>
<dbReference type="InterPro" id="IPR023170">
    <property type="entry name" value="HhH_base_excis_C"/>
</dbReference>
<evidence type="ECO:0000313" key="8">
    <source>
        <dbReference type="Proteomes" id="UP000077412"/>
    </source>
</evidence>
<organism evidence="7 8">
    <name type="scientific">Fictibacillus arsenicus</name>
    <dbReference type="NCBI Taxonomy" id="255247"/>
    <lineage>
        <taxon>Bacteria</taxon>
        <taxon>Bacillati</taxon>
        <taxon>Bacillota</taxon>
        <taxon>Bacilli</taxon>
        <taxon>Bacillales</taxon>
        <taxon>Fictibacillaceae</taxon>
        <taxon>Fictibacillus</taxon>
    </lineage>
</organism>
<dbReference type="InterPro" id="IPR003265">
    <property type="entry name" value="HhH-GPD_domain"/>
</dbReference>
<name>A0A1B1Z1A8_9BACL</name>
<dbReference type="FunFam" id="1.10.340.30:FF:000004">
    <property type="entry name" value="DNA-3-methyladenine glycosylase II"/>
    <property type="match status" value="1"/>
</dbReference>
<dbReference type="Pfam" id="PF00730">
    <property type="entry name" value="HhH-GPD"/>
    <property type="match status" value="1"/>
</dbReference>
<proteinExistence type="inferred from homology"/>
<dbReference type="Gene3D" id="1.10.1670.10">
    <property type="entry name" value="Helix-hairpin-Helix base-excision DNA repair enzymes (C-terminal)"/>
    <property type="match status" value="1"/>
</dbReference>
<keyword evidence="4" id="KW-0227">DNA damage</keyword>
<dbReference type="GO" id="GO:0006285">
    <property type="term" value="P:base-excision repair, AP site formation"/>
    <property type="evidence" value="ECO:0007669"/>
    <property type="project" value="TreeGrafter"/>
</dbReference>
<evidence type="ECO:0000256" key="2">
    <source>
        <dbReference type="ARBA" id="ARBA00010817"/>
    </source>
</evidence>
<gene>
    <name evidence="7" type="ORF">ABE41_004245</name>
</gene>
<sequence length="307" mass="35487">MNFTISPKPPFDFQKMMKRLTVTGKTHVLKLSDDFTQYEKIVHIENVSCYVKINAEGSVEKPLLRCQVIPIDGKVSESKAKMKIQQLFSTEIDLSPLYDHFSDHKELGLVLNRFKGLKLLTETDLFEAIIKIIIGQQVNLTFAGTLTERLIKLAGKEIEVEGNVFQIFPLPERTAKLTYEDLRELQFSQRKAEYIIDLARMITDGKLDLEALWNKSDEEIIKILLPIRGIGKWTIECLLIFGMGRPDILPAADIGLRNAVRNIWSLENQPSEDEVRQFAEDWKPWRTYITYYLWESLNQTPEVVDHT</sequence>
<comment type="similarity">
    <text evidence="2">Belongs to the alkylbase DNA glycosidase AlkA family.</text>
</comment>
<dbReference type="PANTHER" id="PTHR43003">
    <property type="entry name" value="DNA-3-METHYLADENINE GLYCOSYLASE"/>
    <property type="match status" value="1"/>
</dbReference>
<dbReference type="GO" id="GO:0032993">
    <property type="term" value="C:protein-DNA complex"/>
    <property type="evidence" value="ECO:0007669"/>
    <property type="project" value="TreeGrafter"/>
</dbReference>
<reference evidence="7 8" key="1">
    <citation type="submission" date="2016-08" db="EMBL/GenBank/DDBJ databases">
        <title>Complete genome sequence of Fictibacillus arsenicus G25-54, a strain with toxicity to nematodes and a potential arsenic-resistance activity.</title>
        <authorList>
            <person name="Zheng Z."/>
        </authorList>
    </citation>
    <scope>NUCLEOTIDE SEQUENCE [LARGE SCALE GENOMIC DNA]</scope>
    <source>
        <strain evidence="7 8">G25-54</strain>
    </source>
</reference>
<dbReference type="InterPro" id="IPR037046">
    <property type="entry name" value="AlkA_N_sf"/>
</dbReference>
<dbReference type="InterPro" id="IPR011257">
    <property type="entry name" value="DNA_glycosylase"/>
</dbReference>
<dbReference type="AlphaFoldDB" id="A0A1B1Z1A8"/>
<dbReference type="SUPFAM" id="SSF48150">
    <property type="entry name" value="DNA-glycosylase"/>
    <property type="match status" value="1"/>
</dbReference>
<dbReference type="GO" id="GO:0005737">
    <property type="term" value="C:cytoplasm"/>
    <property type="evidence" value="ECO:0007669"/>
    <property type="project" value="TreeGrafter"/>
</dbReference>
<dbReference type="EMBL" id="CP016761">
    <property type="protein sequence ID" value="ANX11205.1"/>
    <property type="molecule type" value="Genomic_DNA"/>
</dbReference>
<dbReference type="EC" id="3.2.2.21" evidence="3"/>
<dbReference type="CDD" id="cd00056">
    <property type="entry name" value="ENDO3c"/>
    <property type="match status" value="1"/>
</dbReference>
<evidence type="ECO:0000313" key="7">
    <source>
        <dbReference type="EMBL" id="ANX11205.1"/>
    </source>
</evidence>
<dbReference type="Gene3D" id="3.30.310.20">
    <property type="entry name" value="DNA-3-methyladenine glycosylase AlkA, N-terminal domain"/>
    <property type="match status" value="1"/>
</dbReference>